<comment type="similarity">
    <text evidence="3 15 17">Belongs to the RNA methyltransferase TrmD family.</text>
</comment>
<dbReference type="InterPro" id="IPR029026">
    <property type="entry name" value="tRNA_m1G_MTases_N"/>
</dbReference>
<feature type="coiled-coil region" evidence="18">
    <location>
        <begin position="227"/>
        <end position="254"/>
    </location>
</feature>
<dbReference type="InterPro" id="IPR002649">
    <property type="entry name" value="tRNA_m1G_MeTrfase_TrmD"/>
</dbReference>
<dbReference type="FunFam" id="3.40.1280.10:FF:000001">
    <property type="entry name" value="tRNA (guanine-N(1)-)-methyltransferase"/>
    <property type="match status" value="1"/>
</dbReference>
<dbReference type="GO" id="GO:0002939">
    <property type="term" value="P:tRNA N1-guanine methylation"/>
    <property type="evidence" value="ECO:0007669"/>
    <property type="project" value="TreeGrafter"/>
</dbReference>
<evidence type="ECO:0000256" key="9">
    <source>
        <dbReference type="ARBA" id="ARBA00022679"/>
    </source>
</evidence>
<dbReference type="PANTHER" id="PTHR46417">
    <property type="entry name" value="TRNA (GUANINE-N(1)-)-METHYLTRANSFERASE"/>
    <property type="match status" value="1"/>
</dbReference>
<evidence type="ECO:0000256" key="6">
    <source>
        <dbReference type="ARBA" id="ARBA00014679"/>
    </source>
</evidence>
<keyword evidence="10 15" id="KW-0949">S-adenosyl-L-methionine</keyword>
<accession>A0A926DBG7</accession>
<keyword evidence="7 15" id="KW-0963">Cytoplasm</keyword>
<evidence type="ECO:0000256" key="13">
    <source>
        <dbReference type="ARBA" id="ARBA00033392"/>
    </source>
</evidence>
<dbReference type="Gene3D" id="3.40.1280.10">
    <property type="match status" value="1"/>
</dbReference>
<dbReference type="NCBIfam" id="NF000648">
    <property type="entry name" value="PRK00026.1"/>
    <property type="match status" value="1"/>
</dbReference>
<comment type="catalytic activity">
    <reaction evidence="14 15 17">
        <text>guanosine(37) in tRNA + S-adenosyl-L-methionine = N(1)-methylguanosine(37) in tRNA + S-adenosyl-L-homocysteine + H(+)</text>
        <dbReference type="Rhea" id="RHEA:36899"/>
        <dbReference type="Rhea" id="RHEA-COMP:10145"/>
        <dbReference type="Rhea" id="RHEA-COMP:10147"/>
        <dbReference type="ChEBI" id="CHEBI:15378"/>
        <dbReference type="ChEBI" id="CHEBI:57856"/>
        <dbReference type="ChEBI" id="CHEBI:59789"/>
        <dbReference type="ChEBI" id="CHEBI:73542"/>
        <dbReference type="ChEBI" id="CHEBI:74269"/>
        <dbReference type="EC" id="2.1.1.228"/>
    </reaction>
</comment>
<evidence type="ECO:0000256" key="12">
    <source>
        <dbReference type="ARBA" id="ARBA00029736"/>
    </source>
</evidence>
<evidence type="ECO:0000256" key="10">
    <source>
        <dbReference type="ARBA" id="ARBA00022691"/>
    </source>
</evidence>
<evidence type="ECO:0000313" key="20">
    <source>
        <dbReference type="EMBL" id="MBC8535171.1"/>
    </source>
</evidence>
<evidence type="ECO:0000256" key="1">
    <source>
        <dbReference type="ARBA" id="ARBA00002634"/>
    </source>
</evidence>
<dbReference type="EC" id="2.1.1.228" evidence="5 15"/>
<organism evidence="20 21">
    <name type="scientific">Feifania hominis</name>
    <dbReference type="NCBI Taxonomy" id="2763660"/>
    <lineage>
        <taxon>Bacteria</taxon>
        <taxon>Bacillati</taxon>
        <taxon>Bacillota</taxon>
        <taxon>Clostridia</taxon>
        <taxon>Eubacteriales</taxon>
        <taxon>Feifaniaceae</taxon>
        <taxon>Feifania</taxon>
    </lineage>
</organism>
<protein>
    <recommendedName>
        <fullName evidence="6 15">tRNA (guanine-N(1)-)-methyltransferase</fullName>
        <ecNumber evidence="5 15">2.1.1.228</ecNumber>
    </recommendedName>
    <alternativeName>
        <fullName evidence="12 15">M1G-methyltransferase</fullName>
    </alternativeName>
    <alternativeName>
        <fullName evidence="13 15">tRNA [GM37] methyltransferase</fullName>
    </alternativeName>
</protein>
<dbReference type="GO" id="GO:0052906">
    <property type="term" value="F:tRNA (guanine(37)-N1)-methyltransferase activity"/>
    <property type="evidence" value="ECO:0007669"/>
    <property type="project" value="UniProtKB-UniRule"/>
</dbReference>
<evidence type="ECO:0000256" key="16">
    <source>
        <dbReference type="PIRSR" id="PIRSR000386-1"/>
    </source>
</evidence>
<evidence type="ECO:0000256" key="15">
    <source>
        <dbReference type="HAMAP-Rule" id="MF_00605"/>
    </source>
</evidence>
<dbReference type="NCBIfam" id="TIGR00088">
    <property type="entry name" value="trmD"/>
    <property type="match status" value="1"/>
</dbReference>
<feature type="domain" description="tRNA methyltransferase TRMD/TRM10-type" evidence="19">
    <location>
        <begin position="1"/>
        <end position="226"/>
    </location>
</feature>
<evidence type="ECO:0000256" key="18">
    <source>
        <dbReference type="SAM" id="Coils"/>
    </source>
</evidence>
<dbReference type="InterPro" id="IPR016009">
    <property type="entry name" value="tRNA_MeTrfase_TRMD/TRM10"/>
</dbReference>
<reference evidence="20" key="1">
    <citation type="submission" date="2020-08" db="EMBL/GenBank/DDBJ databases">
        <title>Genome public.</title>
        <authorList>
            <person name="Liu C."/>
            <person name="Sun Q."/>
        </authorList>
    </citation>
    <scope>NUCLEOTIDE SEQUENCE</scope>
    <source>
        <strain evidence="20">BX7</strain>
    </source>
</reference>
<dbReference type="PIRSF" id="PIRSF000386">
    <property type="entry name" value="tRNA_mtase"/>
    <property type="match status" value="1"/>
</dbReference>
<dbReference type="Pfam" id="PF01746">
    <property type="entry name" value="tRNA_m1G_MT"/>
    <property type="match status" value="1"/>
</dbReference>
<keyword evidence="21" id="KW-1185">Reference proteome</keyword>
<dbReference type="GO" id="GO:0005829">
    <property type="term" value="C:cytosol"/>
    <property type="evidence" value="ECO:0007669"/>
    <property type="project" value="TreeGrafter"/>
</dbReference>
<dbReference type="HAMAP" id="MF_00605">
    <property type="entry name" value="TrmD"/>
    <property type="match status" value="1"/>
</dbReference>
<comment type="function">
    <text evidence="1 15 17">Specifically methylates guanosine-37 in various tRNAs.</text>
</comment>
<dbReference type="Proteomes" id="UP000620366">
    <property type="component" value="Unassembled WGS sequence"/>
</dbReference>
<dbReference type="InterPro" id="IPR029028">
    <property type="entry name" value="Alpha/beta_knot_MTases"/>
</dbReference>
<dbReference type="Gene3D" id="1.10.1270.20">
    <property type="entry name" value="tRNA(m1g37)methyltransferase, domain 2"/>
    <property type="match status" value="1"/>
</dbReference>
<dbReference type="InterPro" id="IPR023148">
    <property type="entry name" value="tRNA_m1G_MeTrfase_C_sf"/>
</dbReference>
<evidence type="ECO:0000256" key="17">
    <source>
        <dbReference type="RuleBase" id="RU003464"/>
    </source>
</evidence>
<evidence type="ECO:0000313" key="21">
    <source>
        <dbReference type="Proteomes" id="UP000620366"/>
    </source>
</evidence>
<evidence type="ECO:0000256" key="11">
    <source>
        <dbReference type="ARBA" id="ARBA00022694"/>
    </source>
</evidence>
<dbReference type="RefSeq" id="WP_249298808.1">
    <property type="nucleotide sequence ID" value="NZ_JACRSP010000001.1"/>
</dbReference>
<dbReference type="EMBL" id="JACRSP010000001">
    <property type="protein sequence ID" value="MBC8535171.1"/>
    <property type="molecule type" value="Genomic_DNA"/>
</dbReference>
<evidence type="ECO:0000256" key="14">
    <source>
        <dbReference type="ARBA" id="ARBA00047783"/>
    </source>
</evidence>
<evidence type="ECO:0000256" key="8">
    <source>
        <dbReference type="ARBA" id="ARBA00022603"/>
    </source>
</evidence>
<sequence length="256" mass="29369">MRFDILTLFPDMCRAVVDESILGRAQAAGTIEIHTHNIRDYSLDRHRRVDDYPYSGGPGMVMQVDPVRRAVDAVRAEAGSRGHVIYLSPKGRRFTQQRARELLGCEHLILLCGHYEGIDERILELLVDEEISAGDYVLTGGELPALMVVDAVARMVPGVLSERESFENESIYTGLLEYPQYTRPPEYEGLAVPEVLLSGHHKNIEQWKRRESLRQTLCKRPDLLEQAQLTQRDREVLEELIREQREDFDNSEKKQV</sequence>
<comment type="subcellular location">
    <subcellularLocation>
        <location evidence="2 15 17">Cytoplasm</location>
    </subcellularLocation>
</comment>
<dbReference type="CDD" id="cd18080">
    <property type="entry name" value="TrmD-like"/>
    <property type="match status" value="1"/>
</dbReference>
<keyword evidence="8 15" id="KW-0489">Methyltransferase</keyword>
<dbReference type="PANTHER" id="PTHR46417:SF1">
    <property type="entry name" value="TRNA (GUANINE-N(1)-)-METHYLTRANSFERASE"/>
    <property type="match status" value="1"/>
</dbReference>
<evidence type="ECO:0000256" key="7">
    <source>
        <dbReference type="ARBA" id="ARBA00022490"/>
    </source>
</evidence>
<dbReference type="FunFam" id="1.10.1270.20:FF:000001">
    <property type="entry name" value="tRNA (guanine-N(1)-)-methyltransferase"/>
    <property type="match status" value="1"/>
</dbReference>
<comment type="caution">
    <text evidence="15">Lacks conserved residue(s) required for the propagation of feature annotation.</text>
</comment>
<name>A0A926DBG7_9FIRM</name>
<dbReference type="AlphaFoldDB" id="A0A926DBG7"/>
<evidence type="ECO:0000259" key="19">
    <source>
        <dbReference type="Pfam" id="PF01746"/>
    </source>
</evidence>
<keyword evidence="9 15" id="KW-0808">Transferase</keyword>
<keyword evidence="18" id="KW-0175">Coiled coil</keyword>
<evidence type="ECO:0000256" key="3">
    <source>
        <dbReference type="ARBA" id="ARBA00007630"/>
    </source>
</evidence>
<feature type="binding site" evidence="15 16">
    <location>
        <position position="113"/>
    </location>
    <ligand>
        <name>S-adenosyl-L-methionine</name>
        <dbReference type="ChEBI" id="CHEBI:59789"/>
    </ligand>
</feature>
<evidence type="ECO:0000256" key="4">
    <source>
        <dbReference type="ARBA" id="ARBA00011738"/>
    </source>
</evidence>
<evidence type="ECO:0000256" key="5">
    <source>
        <dbReference type="ARBA" id="ARBA00012807"/>
    </source>
</evidence>
<keyword evidence="11 15" id="KW-0819">tRNA processing</keyword>
<comment type="caution">
    <text evidence="20">The sequence shown here is derived from an EMBL/GenBank/DDBJ whole genome shotgun (WGS) entry which is preliminary data.</text>
</comment>
<evidence type="ECO:0000256" key="2">
    <source>
        <dbReference type="ARBA" id="ARBA00004496"/>
    </source>
</evidence>
<gene>
    <name evidence="15 20" type="primary">trmD</name>
    <name evidence="20" type="ORF">H8695_00470</name>
</gene>
<dbReference type="SUPFAM" id="SSF75217">
    <property type="entry name" value="alpha/beta knot"/>
    <property type="match status" value="1"/>
</dbReference>
<comment type="subunit">
    <text evidence="4 15 17">Homodimer.</text>
</comment>
<proteinExistence type="inferred from homology"/>